<proteinExistence type="predicted"/>
<feature type="transmembrane region" description="Helical" evidence="1">
    <location>
        <begin position="418"/>
        <end position="444"/>
    </location>
</feature>
<dbReference type="AlphaFoldDB" id="A0A6I4VX09"/>
<evidence type="ECO:0000256" key="1">
    <source>
        <dbReference type="SAM" id="Phobius"/>
    </source>
</evidence>
<organism evidence="4 5">
    <name type="scientific">Shimazuella alba</name>
    <dbReference type="NCBI Taxonomy" id="2690964"/>
    <lineage>
        <taxon>Bacteria</taxon>
        <taxon>Bacillati</taxon>
        <taxon>Bacillota</taxon>
        <taxon>Bacilli</taxon>
        <taxon>Bacillales</taxon>
        <taxon>Thermoactinomycetaceae</taxon>
        <taxon>Shimazuella</taxon>
    </lineage>
</organism>
<dbReference type="InterPro" id="IPR001466">
    <property type="entry name" value="Beta-lactam-related"/>
</dbReference>
<feature type="transmembrane region" description="Helical" evidence="1">
    <location>
        <begin position="385"/>
        <end position="406"/>
    </location>
</feature>
<dbReference type="PANTHER" id="PTHR46825:SF9">
    <property type="entry name" value="BETA-LACTAMASE-RELATED DOMAIN-CONTAINING PROTEIN"/>
    <property type="match status" value="1"/>
</dbReference>
<evidence type="ECO:0000256" key="2">
    <source>
        <dbReference type="SAM" id="SignalP"/>
    </source>
</evidence>
<feature type="transmembrane region" description="Helical" evidence="1">
    <location>
        <begin position="456"/>
        <end position="477"/>
    </location>
</feature>
<dbReference type="Proteomes" id="UP000430692">
    <property type="component" value="Unassembled WGS sequence"/>
</dbReference>
<feature type="chain" id="PRO_5026086536" evidence="2">
    <location>
        <begin position="31"/>
        <end position="492"/>
    </location>
</feature>
<evidence type="ECO:0000313" key="4">
    <source>
        <dbReference type="EMBL" id="MXQ54396.1"/>
    </source>
</evidence>
<dbReference type="InterPro" id="IPR050491">
    <property type="entry name" value="AmpC-like"/>
</dbReference>
<dbReference type="SUPFAM" id="SSF56601">
    <property type="entry name" value="beta-lactamase/transpeptidase-like"/>
    <property type="match status" value="1"/>
</dbReference>
<comment type="caution">
    <text evidence="4">The sequence shown here is derived from an EMBL/GenBank/DDBJ whole genome shotgun (WGS) entry which is preliminary data.</text>
</comment>
<keyword evidence="4" id="KW-0378">Hydrolase</keyword>
<protein>
    <submittedName>
        <fullName evidence="4">Serine hydrolase</fullName>
    </submittedName>
</protein>
<evidence type="ECO:0000259" key="3">
    <source>
        <dbReference type="Pfam" id="PF00144"/>
    </source>
</evidence>
<name>A0A6I4VX09_9BACL</name>
<gene>
    <name evidence="4" type="ORF">GSM42_11865</name>
</gene>
<dbReference type="GO" id="GO:0016787">
    <property type="term" value="F:hydrolase activity"/>
    <property type="evidence" value="ECO:0007669"/>
    <property type="project" value="UniProtKB-KW"/>
</dbReference>
<keyword evidence="2" id="KW-0732">Signal</keyword>
<accession>A0A6I4VX09</accession>
<dbReference type="EMBL" id="WUUL01000007">
    <property type="protein sequence ID" value="MXQ54396.1"/>
    <property type="molecule type" value="Genomic_DNA"/>
</dbReference>
<evidence type="ECO:0000313" key="5">
    <source>
        <dbReference type="Proteomes" id="UP000430692"/>
    </source>
</evidence>
<keyword evidence="5" id="KW-1185">Reference proteome</keyword>
<keyword evidence="1" id="KW-1133">Transmembrane helix</keyword>
<sequence length="492" mass="55107">MKLRVTTGKIIIILLCTSLLANLPITQAFAKQNNYQTIDNYVKAFLAEHRIPGASIAILHNNKVFYSKEWGVTGSKKRVTSRTPFLIGSISKSLTGLAIMKLVEEKKIHLKDPVQKYIPWFTLKNQQTASQITIKNLLSHTSGISGYSGFAVADQGSKDIHAIKNTTKSLSNIELTASPGAKYQYSDANYLILGALIEQVTKQTFADYMEQNVFLPLGMNDAIADNDTANKKGYSSGYQSLFGIPKKSTVLYDNGGAPYGYIAASANDMVQYLKFVTKQHSGKILKSENIDLLFSPLVQKDKDEYYSFGWRITKPNSYEKMIWHAGSTPDSRSEIFFLPKSGWSAVILTNKNNELEAMELTHLKNSIINILNEEKPVDTSDDISFVLLISIGISGVFLGIFIYLIVKIKKGKRIHIRRIWWISSFIFSVFSIALIPLLIFYLELPWRSIKLFASDLALLVTWVVILSGSNSLLSLYISFKQYTVKNKAASLN</sequence>
<dbReference type="InterPro" id="IPR012338">
    <property type="entry name" value="Beta-lactam/transpept-like"/>
</dbReference>
<reference evidence="4 5" key="1">
    <citation type="submission" date="2019-12" db="EMBL/GenBank/DDBJ databases">
        <title>Whole-genome analyses of novel actinobacteria.</title>
        <authorList>
            <person name="Sahin N."/>
            <person name="Saygin H."/>
        </authorList>
    </citation>
    <scope>NUCLEOTIDE SEQUENCE [LARGE SCALE GENOMIC DNA]</scope>
    <source>
        <strain evidence="4 5">KC615</strain>
    </source>
</reference>
<dbReference type="Pfam" id="PF00144">
    <property type="entry name" value="Beta-lactamase"/>
    <property type="match status" value="1"/>
</dbReference>
<dbReference type="RefSeq" id="WP_160801754.1">
    <property type="nucleotide sequence ID" value="NZ_WUUL01000007.1"/>
</dbReference>
<dbReference type="PANTHER" id="PTHR46825">
    <property type="entry name" value="D-ALANYL-D-ALANINE-CARBOXYPEPTIDASE/ENDOPEPTIDASE AMPH"/>
    <property type="match status" value="1"/>
</dbReference>
<keyword evidence="1" id="KW-0812">Transmembrane</keyword>
<feature type="signal peptide" evidence="2">
    <location>
        <begin position="1"/>
        <end position="30"/>
    </location>
</feature>
<dbReference type="Gene3D" id="3.40.710.10">
    <property type="entry name" value="DD-peptidase/beta-lactamase superfamily"/>
    <property type="match status" value="1"/>
</dbReference>
<keyword evidence="1" id="KW-0472">Membrane</keyword>
<feature type="domain" description="Beta-lactamase-related" evidence="3">
    <location>
        <begin position="38"/>
        <end position="356"/>
    </location>
</feature>